<dbReference type="PROSITE" id="PS01359">
    <property type="entry name" value="ZF_PHD_1"/>
    <property type="match status" value="1"/>
</dbReference>
<dbReference type="SUPFAM" id="SSF51197">
    <property type="entry name" value="Clavaminate synthase-like"/>
    <property type="match status" value="1"/>
</dbReference>
<evidence type="ECO:0000256" key="19">
    <source>
        <dbReference type="ARBA" id="ARBA00047915"/>
    </source>
</evidence>
<accession>A0A6P5P7V7</accession>
<feature type="compositionally biased region" description="Acidic residues" evidence="26">
    <location>
        <begin position="689"/>
        <end position="701"/>
    </location>
</feature>
<evidence type="ECO:0000256" key="20">
    <source>
        <dbReference type="ARBA" id="ARBA00063802"/>
    </source>
</evidence>
<dbReference type="InterPro" id="IPR050690">
    <property type="entry name" value="JHDM1_Histone_Demethylase"/>
</dbReference>
<dbReference type="Pfam" id="PF17811">
    <property type="entry name" value="JHD"/>
    <property type="match status" value="1"/>
</dbReference>
<evidence type="ECO:0000256" key="13">
    <source>
        <dbReference type="ARBA" id="ARBA00023159"/>
    </source>
</evidence>
<keyword evidence="9" id="KW-0223">Dioxygenase</keyword>
<evidence type="ECO:0000256" key="2">
    <source>
        <dbReference type="ARBA" id="ARBA00004604"/>
    </source>
</evidence>
<dbReference type="GO" id="GO:0008270">
    <property type="term" value="F:zinc ion binding"/>
    <property type="evidence" value="ECO:0007669"/>
    <property type="project" value="UniProtKB-KW"/>
</dbReference>
<dbReference type="InterPro" id="IPR011011">
    <property type="entry name" value="Znf_FYVE_PHD"/>
</dbReference>
<dbReference type="Pfam" id="PF02373">
    <property type="entry name" value="JmjC"/>
    <property type="match status" value="1"/>
</dbReference>
<dbReference type="GO" id="GO:0140683">
    <property type="term" value="F:histone H3K9me/H3K9me2 demethylase activity"/>
    <property type="evidence" value="ECO:0007669"/>
    <property type="project" value="UniProtKB-EC"/>
</dbReference>
<evidence type="ECO:0000256" key="18">
    <source>
        <dbReference type="ARBA" id="ARBA00047648"/>
    </source>
</evidence>
<comment type="catalytic activity">
    <reaction evidence="19">
        <text>N(6),N(6)-dimethyl-L-lysyl(36)-[histone H3] + 2 2-oxoglutarate + 2 O2 = L-lysyl(36)-[histone H3] + 2 formaldehyde + 2 succinate + 2 CO2</text>
        <dbReference type="Rhea" id="RHEA:42032"/>
        <dbReference type="Rhea" id="RHEA-COMP:9785"/>
        <dbReference type="Rhea" id="RHEA-COMP:9787"/>
        <dbReference type="ChEBI" id="CHEBI:15379"/>
        <dbReference type="ChEBI" id="CHEBI:16526"/>
        <dbReference type="ChEBI" id="CHEBI:16810"/>
        <dbReference type="ChEBI" id="CHEBI:16842"/>
        <dbReference type="ChEBI" id="CHEBI:29969"/>
        <dbReference type="ChEBI" id="CHEBI:30031"/>
        <dbReference type="ChEBI" id="CHEBI:61976"/>
        <dbReference type="EC" id="1.14.11.27"/>
    </reaction>
</comment>
<dbReference type="SMART" id="SM00249">
    <property type="entry name" value="PHD"/>
    <property type="match status" value="1"/>
</dbReference>
<feature type="domain" description="PHD-type" evidence="27">
    <location>
        <begin position="5"/>
        <end position="56"/>
    </location>
</feature>
<dbReference type="GeneID" id="110286584"/>
<dbReference type="PROSITE" id="PS50016">
    <property type="entry name" value="ZF_PHD_2"/>
    <property type="match status" value="1"/>
</dbReference>
<dbReference type="Pfam" id="PF00628">
    <property type="entry name" value="PHD"/>
    <property type="match status" value="1"/>
</dbReference>
<feature type="region of interest" description="Disordered" evidence="26">
    <location>
        <begin position="631"/>
        <end position="702"/>
    </location>
</feature>
<keyword evidence="15" id="KW-0539">Nucleus</keyword>
<dbReference type="SUPFAM" id="SSF57903">
    <property type="entry name" value="FYVE/PHD zinc finger"/>
    <property type="match status" value="1"/>
</dbReference>
<dbReference type="Gene3D" id="1.20.58.1360">
    <property type="match status" value="1"/>
</dbReference>
<feature type="compositionally biased region" description="Low complexity" evidence="26">
    <location>
        <begin position="632"/>
        <end position="641"/>
    </location>
</feature>
<evidence type="ECO:0000256" key="7">
    <source>
        <dbReference type="ARBA" id="ARBA00022833"/>
    </source>
</evidence>
<feature type="compositionally biased region" description="Basic and acidic residues" evidence="26">
    <location>
        <begin position="753"/>
        <end position="762"/>
    </location>
</feature>
<dbReference type="InterPro" id="IPR001965">
    <property type="entry name" value="Znf_PHD"/>
</dbReference>
<keyword evidence="11" id="KW-0408">Iron</keyword>
<evidence type="ECO:0000259" key="28">
    <source>
        <dbReference type="PROSITE" id="PS51184"/>
    </source>
</evidence>
<dbReference type="PANTHER" id="PTHR23123">
    <property type="entry name" value="PHD/F-BOX CONTAINING PROTEIN"/>
    <property type="match status" value="1"/>
</dbReference>
<keyword evidence="10" id="KW-0560">Oxidoreductase</keyword>
<keyword evidence="6 25" id="KW-0863">Zinc-finger</keyword>
<dbReference type="RefSeq" id="XP_021008696.1">
    <property type="nucleotide sequence ID" value="XM_021153037.1"/>
</dbReference>
<dbReference type="CDD" id="cd15642">
    <property type="entry name" value="PHD_PHF8"/>
    <property type="match status" value="1"/>
</dbReference>
<evidence type="ECO:0000256" key="6">
    <source>
        <dbReference type="ARBA" id="ARBA00022771"/>
    </source>
</evidence>
<dbReference type="InterPro" id="IPR019786">
    <property type="entry name" value="Zinc_finger_PHD-type_CS"/>
</dbReference>
<evidence type="ECO:0000256" key="9">
    <source>
        <dbReference type="ARBA" id="ARBA00022964"/>
    </source>
</evidence>
<proteinExistence type="inferred from homology"/>
<keyword evidence="13" id="KW-0010">Activator</keyword>
<evidence type="ECO:0000256" key="3">
    <source>
        <dbReference type="ARBA" id="ARBA00006942"/>
    </source>
</evidence>
<dbReference type="FunFam" id="2.60.120.650:FF:000006">
    <property type="entry name" value="histone lysine demethylase PHF8 isoform X1"/>
    <property type="match status" value="1"/>
</dbReference>
<name>A0A6P5P7V7_MUSCR</name>
<evidence type="ECO:0000256" key="21">
    <source>
        <dbReference type="ARBA" id="ARBA00071087"/>
    </source>
</evidence>
<protein>
    <recommendedName>
        <fullName evidence="21">Histone lysine demethylase PHF8</fullName>
        <ecNumber evidence="4">1.14.11.27</ecNumber>
        <ecNumber evidence="17">1.14.11.65</ecNumber>
    </recommendedName>
    <alternativeName>
        <fullName evidence="23">PHD finger protein 8</fullName>
    </alternativeName>
    <alternativeName>
        <fullName evidence="22">[histone H3]-dimethyl-L-lysine(36) demethylase PHF8</fullName>
    </alternativeName>
    <alternativeName>
        <fullName evidence="24">[histone H3]-dimethyl-L-lysine(9) demethylase PHF8</fullName>
    </alternativeName>
</protein>
<evidence type="ECO:0000256" key="17">
    <source>
        <dbReference type="ARBA" id="ARBA00038951"/>
    </source>
</evidence>
<evidence type="ECO:0000256" key="10">
    <source>
        <dbReference type="ARBA" id="ARBA00023002"/>
    </source>
</evidence>
<evidence type="ECO:0000256" key="23">
    <source>
        <dbReference type="ARBA" id="ARBA00081978"/>
    </source>
</evidence>
<dbReference type="GO" id="GO:0140680">
    <property type="term" value="F:histone H3K36me/H3K36me2 demethylase activity"/>
    <property type="evidence" value="ECO:0007669"/>
    <property type="project" value="UniProtKB-EC"/>
</dbReference>
<organism evidence="29 30">
    <name type="scientific">Mus caroli</name>
    <name type="common">Ryukyu mouse</name>
    <name type="synonym">Ricefield mouse</name>
    <dbReference type="NCBI Taxonomy" id="10089"/>
    <lineage>
        <taxon>Eukaryota</taxon>
        <taxon>Metazoa</taxon>
        <taxon>Chordata</taxon>
        <taxon>Craniata</taxon>
        <taxon>Vertebrata</taxon>
        <taxon>Euteleostomi</taxon>
        <taxon>Mammalia</taxon>
        <taxon>Eutheria</taxon>
        <taxon>Euarchontoglires</taxon>
        <taxon>Glires</taxon>
        <taxon>Rodentia</taxon>
        <taxon>Myomorpha</taxon>
        <taxon>Muroidea</taxon>
        <taxon>Muridae</taxon>
        <taxon>Murinae</taxon>
        <taxon>Mus</taxon>
        <taxon>Mus</taxon>
    </lineage>
</organism>
<keyword evidence="8" id="KW-0156">Chromatin regulator</keyword>
<comment type="subcellular location">
    <subcellularLocation>
        <location evidence="2">Nucleus</location>
        <location evidence="2">Nucleolus</location>
    </subcellularLocation>
</comment>
<keyword evidence="29" id="KW-1185">Reference proteome</keyword>
<dbReference type="InterPro" id="IPR003347">
    <property type="entry name" value="JmjC_dom"/>
</dbReference>
<dbReference type="SMART" id="SM00558">
    <property type="entry name" value="JmjC"/>
    <property type="match status" value="1"/>
</dbReference>
<feature type="compositionally biased region" description="Low complexity" evidence="26">
    <location>
        <begin position="813"/>
        <end position="831"/>
    </location>
</feature>
<evidence type="ECO:0000256" key="1">
    <source>
        <dbReference type="ARBA" id="ARBA00001954"/>
    </source>
</evidence>
<dbReference type="EC" id="1.14.11.27" evidence="4"/>
<dbReference type="PROSITE" id="PS51184">
    <property type="entry name" value="JMJC"/>
    <property type="match status" value="1"/>
</dbReference>
<comment type="catalytic activity">
    <reaction evidence="18">
        <text>N(6),N(6)-dimethyl-L-lysyl(9)-[histone H3] + 2 2-oxoglutarate + 2 O2 = L-lysyl(9)-[histone H3] + 2 formaldehyde + 2 succinate + 2 CO2</text>
        <dbReference type="Rhea" id="RHEA:60188"/>
        <dbReference type="Rhea" id="RHEA-COMP:15541"/>
        <dbReference type="Rhea" id="RHEA-COMP:15546"/>
        <dbReference type="ChEBI" id="CHEBI:15379"/>
        <dbReference type="ChEBI" id="CHEBI:16526"/>
        <dbReference type="ChEBI" id="CHEBI:16810"/>
        <dbReference type="ChEBI" id="CHEBI:16842"/>
        <dbReference type="ChEBI" id="CHEBI:29969"/>
        <dbReference type="ChEBI" id="CHEBI:30031"/>
        <dbReference type="ChEBI" id="CHEBI:61976"/>
        <dbReference type="EC" id="1.14.11.65"/>
    </reaction>
</comment>
<keyword evidence="12" id="KW-0805">Transcription regulation</keyword>
<evidence type="ECO:0000256" key="26">
    <source>
        <dbReference type="SAM" id="MobiDB-lite"/>
    </source>
</evidence>
<evidence type="ECO:0000256" key="12">
    <source>
        <dbReference type="ARBA" id="ARBA00023015"/>
    </source>
</evidence>
<dbReference type="Proteomes" id="UP000515126">
    <property type="component" value="Chromosome X"/>
</dbReference>
<evidence type="ECO:0000313" key="30">
    <source>
        <dbReference type="RefSeq" id="XP_021008696.1"/>
    </source>
</evidence>
<dbReference type="Gene3D" id="2.60.120.650">
    <property type="entry name" value="Cupin"/>
    <property type="match status" value="1"/>
</dbReference>
<evidence type="ECO:0000256" key="14">
    <source>
        <dbReference type="ARBA" id="ARBA00023163"/>
    </source>
</evidence>
<feature type="compositionally biased region" description="Low complexity" evidence="26">
    <location>
        <begin position="885"/>
        <end position="894"/>
    </location>
</feature>
<comment type="similarity">
    <text evidence="3">Belongs to the JHDM1 histone demethylase family. JHDM1D subfamily.</text>
</comment>
<dbReference type="GO" id="GO:0045893">
    <property type="term" value="P:positive regulation of DNA-templated transcription"/>
    <property type="evidence" value="ECO:0007669"/>
    <property type="project" value="UniProtKB-ARBA"/>
</dbReference>
<evidence type="ECO:0000256" key="8">
    <source>
        <dbReference type="ARBA" id="ARBA00022853"/>
    </source>
</evidence>
<keyword evidence="16" id="KW-0131">Cell cycle</keyword>
<evidence type="ECO:0000256" key="22">
    <source>
        <dbReference type="ARBA" id="ARBA00075929"/>
    </source>
</evidence>
<feature type="region of interest" description="Disordered" evidence="26">
    <location>
        <begin position="795"/>
        <end position="908"/>
    </location>
</feature>
<gene>
    <name evidence="30" type="primary">Phf8</name>
</gene>
<comment type="subunit">
    <text evidence="20">Interacts with POLR1B, UBTF, SETD1A, HCFC1, E2F1 and ZNF711. Interacts with ZNF263; recruited to the SIX3 promoter along with other proteins involved in chromatin modification and transcriptional corepression where it contributes to transcriptional repression.</text>
</comment>
<feature type="region of interest" description="Disordered" evidence="26">
    <location>
        <begin position="714"/>
        <end position="764"/>
    </location>
</feature>
<dbReference type="InterPro" id="IPR041070">
    <property type="entry name" value="JHD"/>
</dbReference>
<dbReference type="GO" id="GO:0005730">
    <property type="term" value="C:nucleolus"/>
    <property type="evidence" value="ECO:0007669"/>
    <property type="project" value="UniProtKB-SubCell"/>
</dbReference>
<evidence type="ECO:0000259" key="27">
    <source>
        <dbReference type="PROSITE" id="PS50016"/>
    </source>
</evidence>
<evidence type="ECO:0000256" key="16">
    <source>
        <dbReference type="ARBA" id="ARBA00023306"/>
    </source>
</evidence>
<dbReference type="FunFam" id="1.20.58.1360:FF:000001">
    <property type="entry name" value="Histone lysine demethylase PHF8"/>
    <property type="match status" value="1"/>
</dbReference>
<feature type="domain" description="JmjC" evidence="28">
    <location>
        <begin position="195"/>
        <end position="351"/>
    </location>
</feature>
<dbReference type="InterPro" id="IPR019787">
    <property type="entry name" value="Znf_PHD-finger"/>
</dbReference>
<dbReference type="AlphaFoldDB" id="A0A6P5P7V7"/>
<evidence type="ECO:0000256" key="4">
    <source>
        <dbReference type="ARBA" id="ARBA00013246"/>
    </source>
</evidence>
<keyword evidence="14" id="KW-0804">Transcription</keyword>
<keyword evidence="7" id="KW-0862">Zinc</keyword>
<dbReference type="CTD" id="23133"/>
<evidence type="ECO:0000256" key="25">
    <source>
        <dbReference type="PROSITE-ProRule" id="PRU00146"/>
    </source>
</evidence>
<comment type="cofactor">
    <cofactor evidence="1">
        <name>Fe(2+)</name>
        <dbReference type="ChEBI" id="CHEBI:29033"/>
    </cofactor>
</comment>
<sequence>MASVPVYCLCRLPYDVTRFMIECDMCQDWFHGSCVGVEEEKAADIDLYHCPNCEVLHGPSIMKKRRGSSKGHDNHKGKPLKTGSSMFIRELRGRTFDSSDEVILKPTGSQLTVEFLEENSFSVPILVLKKDGLGMTLPSPSFTVRDVEHYVGSDKEIDVIDVARQADCKMKLGDFVKYYYSGKREKVLNVISLEFSDTRLSNLVETPRIVRKLSWVENLWPEECVFERPNVQKYCLMSVRDSYTDFHIDFGGTSVWYHVLKGEKIFYLIRPTNANLTLFECWSSSSNQNEMFFGDQVEKCYKCSVKQGQTLFIPTGWIHAVLTPVDCLAFGGNFLHSLNIEMQLKAYEIEKRLSTADLFKFPNFETICWYVGKHILDIFRGLRENRRHPASYLVHGGKALNLAFRAWTKKEALPDHEDEIPETVRTVQLIKDLAREIRLVEFNISGTSLNDSDDDSADMDLDGSENPLALLMANGSTKRMKSVSKSRRAKIAKKVDSARLVAEQVMGDEFDLDSDDELQIDERLGKEKANLLIRSKFPRKLPRAKPCSDPNRIREPGEVEFDIEEDYTTDEDMVEGVESKLGNGSGAGGILDLLKASRQVGGPDYAALTEAPASPSTQEAIQGMLCMANLQSSSSSPATSSLQAWWTGGQERSSGSSSSGLGTVSSSPASQRTPGKRPIKRPAYWKNESEEEENASLDEQDSLGACFKDAEYIYPSLESDDDDPALKSRPKKKKNSDDAPWSPKARVTPTLPKQDRPVREGTRVASIETGLAAAAAKLAQQELQKAQKKKYIKKKPLLKEVEQPRPQDSNAIMTMPAPTVATTPQPDTSSSPQPPPEPKQEALSGSLADHEYTARPNAFGMAQANRSTTPMAPGVFLTQRRPSVGSQSSQAGQGKRPKKGLATAKQRLGRILKIHRNGKLLL</sequence>
<evidence type="ECO:0000256" key="15">
    <source>
        <dbReference type="ARBA" id="ARBA00023242"/>
    </source>
</evidence>
<reference evidence="30" key="1">
    <citation type="submission" date="2025-08" db="UniProtKB">
        <authorList>
            <consortium name="RefSeq"/>
        </authorList>
    </citation>
    <scope>IDENTIFICATION</scope>
</reference>
<dbReference type="EC" id="1.14.11.65" evidence="17"/>
<dbReference type="FunFam" id="3.30.40.10:FF:000193">
    <property type="entry name" value="lysine-specific demethylase PHF2 isoform X1"/>
    <property type="match status" value="1"/>
</dbReference>
<keyword evidence="5" id="KW-0479">Metal-binding</keyword>
<feature type="compositionally biased region" description="Low complexity" evidence="26">
    <location>
        <begin position="648"/>
        <end position="670"/>
    </location>
</feature>
<evidence type="ECO:0000256" key="11">
    <source>
        <dbReference type="ARBA" id="ARBA00023004"/>
    </source>
</evidence>
<evidence type="ECO:0000256" key="5">
    <source>
        <dbReference type="ARBA" id="ARBA00022723"/>
    </source>
</evidence>
<evidence type="ECO:0000256" key="24">
    <source>
        <dbReference type="ARBA" id="ARBA00082441"/>
    </source>
</evidence>
<evidence type="ECO:0000313" key="29">
    <source>
        <dbReference type="Proteomes" id="UP000515126"/>
    </source>
</evidence>